<dbReference type="AlphaFoldDB" id="A0A5N0T8Z5"/>
<keyword evidence="1" id="KW-0812">Transmembrane</keyword>
<reference evidence="2 3" key="1">
    <citation type="submission" date="2019-09" db="EMBL/GenBank/DDBJ databases">
        <title>Wenzhouxiangella sp. Genome sequencing and assembly.</title>
        <authorList>
            <person name="Zhang R."/>
        </authorList>
    </citation>
    <scope>NUCLEOTIDE SEQUENCE [LARGE SCALE GENOMIC DNA]</scope>
    <source>
        <strain evidence="2 3">W260</strain>
    </source>
</reference>
<dbReference type="EMBL" id="VYXP01000005">
    <property type="protein sequence ID" value="KAA9131485.1"/>
    <property type="molecule type" value="Genomic_DNA"/>
</dbReference>
<feature type="transmembrane region" description="Helical" evidence="1">
    <location>
        <begin position="107"/>
        <end position="130"/>
    </location>
</feature>
<comment type="caution">
    <text evidence="2">The sequence shown here is derived from an EMBL/GenBank/DDBJ whole genome shotgun (WGS) entry which is preliminary data.</text>
</comment>
<dbReference type="InterPro" id="IPR046513">
    <property type="entry name" value="DUF6691"/>
</dbReference>
<accession>A0A5N0T8Z5</accession>
<evidence type="ECO:0000313" key="3">
    <source>
        <dbReference type="Proteomes" id="UP000325372"/>
    </source>
</evidence>
<organism evidence="2 3">
    <name type="scientific">Marinihelvus fidelis</name>
    <dbReference type="NCBI Taxonomy" id="2613842"/>
    <lineage>
        <taxon>Bacteria</taxon>
        <taxon>Pseudomonadati</taxon>
        <taxon>Pseudomonadota</taxon>
        <taxon>Gammaproteobacteria</taxon>
        <taxon>Chromatiales</taxon>
        <taxon>Wenzhouxiangellaceae</taxon>
        <taxon>Marinihelvus</taxon>
    </lineage>
</organism>
<feature type="transmembrane region" description="Helical" evidence="1">
    <location>
        <begin position="42"/>
        <end position="62"/>
    </location>
</feature>
<proteinExistence type="predicted"/>
<gene>
    <name evidence="2" type="ORF">F3N42_09210</name>
</gene>
<sequence length="137" mass="14447">MSRLLFAALAGALFGAGLVVSGLSNPNKVLGFLDIFGDWDPSLAVMMGTAVIGTALGFRWVWRRQAPACDTAFHVPASRVIDRPLVVGAVFFGLGWGLTGYCPGPALTALVIHPAEGVPFVLALLAGAALRRWQTRD</sequence>
<name>A0A5N0T8Z5_9GAMM</name>
<feature type="transmembrane region" description="Helical" evidence="1">
    <location>
        <begin position="83"/>
        <end position="101"/>
    </location>
</feature>
<protein>
    <submittedName>
        <fullName evidence="2">YeeE/YedE family protein</fullName>
    </submittedName>
</protein>
<dbReference type="RefSeq" id="WP_150864135.1">
    <property type="nucleotide sequence ID" value="NZ_VYXP01000005.1"/>
</dbReference>
<evidence type="ECO:0000256" key="1">
    <source>
        <dbReference type="SAM" id="Phobius"/>
    </source>
</evidence>
<keyword evidence="1" id="KW-0472">Membrane</keyword>
<dbReference type="Proteomes" id="UP000325372">
    <property type="component" value="Unassembled WGS sequence"/>
</dbReference>
<keyword evidence="3" id="KW-1185">Reference proteome</keyword>
<evidence type="ECO:0000313" key="2">
    <source>
        <dbReference type="EMBL" id="KAA9131485.1"/>
    </source>
</evidence>
<dbReference type="Pfam" id="PF20398">
    <property type="entry name" value="DUF6691"/>
    <property type="match status" value="1"/>
</dbReference>
<keyword evidence="1" id="KW-1133">Transmembrane helix</keyword>